<comment type="cofactor">
    <cofactor evidence="2">
        <name>[4Fe-4S] cluster</name>
        <dbReference type="ChEBI" id="CHEBI:49883"/>
    </cofactor>
</comment>
<dbReference type="InterPro" id="IPR017205">
    <property type="entry name" value="Sig_transdc_His_kinase_ChrS"/>
</dbReference>
<dbReference type="InterPro" id="IPR004358">
    <property type="entry name" value="Sig_transdc_His_kin-like_C"/>
</dbReference>
<dbReference type="SMART" id="SM00387">
    <property type="entry name" value="HATPase_c"/>
    <property type="match status" value="1"/>
</dbReference>
<accession>A0ABP6GP40</accession>
<evidence type="ECO:0000256" key="14">
    <source>
        <dbReference type="ARBA" id="ARBA00024827"/>
    </source>
</evidence>
<dbReference type="Pfam" id="PF02518">
    <property type="entry name" value="HATPase_c"/>
    <property type="match status" value="1"/>
</dbReference>
<name>A0ABP6GP40_9ACTN</name>
<evidence type="ECO:0000256" key="8">
    <source>
        <dbReference type="ARBA" id="ARBA00022679"/>
    </source>
</evidence>
<dbReference type="InterPro" id="IPR005467">
    <property type="entry name" value="His_kinase_dom"/>
</dbReference>
<evidence type="ECO:0000313" key="18">
    <source>
        <dbReference type="EMBL" id="GAA2727523.1"/>
    </source>
</evidence>
<keyword evidence="7" id="KW-0963">Cytoplasm</keyword>
<keyword evidence="6" id="KW-0004">4Fe-4S</keyword>
<evidence type="ECO:0000256" key="7">
    <source>
        <dbReference type="ARBA" id="ARBA00022490"/>
    </source>
</evidence>
<dbReference type="Pfam" id="PF07730">
    <property type="entry name" value="HisKA_3"/>
    <property type="match status" value="1"/>
</dbReference>
<dbReference type="EMBL" id="BAAATZ010000012">
    <property type="protein sequence ID" value="GAA2727523.1"/>
    <property type="molecule type" value="Genomic_DNA"/>
</dbReference>
<dbReference type="Proteomes" id="UP001501842">
    <property type="component" value="Unassembled WGS sequence"/>
</dbReference>
<keyword evidence="9" id="KW-0479">Metal-binding</keyword>
<evidence type="ECO:0000256" key="6">
    <source>
        <dbReference type="ARBA" id="ARBA00022485"/>
    </source>
</evidence>
<dbReference type="Gene3D" id="3.30.565.10">
    <property type="entry name" value="Histidine kinase-like ATPase, C-terminal domain"/>
    <property type="match status" value="1"/>
</dbReference>
<comment type="catalytic activity">
    <reaction evidence="1">
        <text>ATP + protein L-histidine = ADP + protein N-phospho-L-histidine.</text>
        <dbReference type="EC" id="2.7.13.3"/>
    </reaction>
</comment>
<keyword evidence="19" id="KW-1185">Reference proteome</keyword>
<dbReference type="InterPro" id="IPR003594">
    <property type="entry name" value="HATPase_dom"/>
</dbReference>
<evidence type="ECO:0000256" key="1">
    <source>
        <dbReference type="ARBA" id="ARBA00000085"/>
    </source>
</evidence>
<dbReference type="CDD" id="cd16917">
    <property type="entry name" value="HATPase_UhpB-NarQ-NarX-like"/>
    <property type="match status" value="1"/>
</dbReference>
<evidence type="ECO:0000256" key="16">
    <source>
        <dbReference type="SAM" id="Phobius"/>
    </source>
</evidence>
<protein>
    <recommendedName>
        <fullName evidence="5">Oxygen sensor histidine kinase NreB</fullName>
        <ecNumber evidence="4">2.7.13.3</ecNumber>
    </recommendedName>
    <alternativeName>
        <fullName evidence="15">Nitrogen regulation protein B</fullName>
    </alternativeName>
</protein>
<keyword evidence="16" id="KW-0812">Transmembrane</keyword>
<dbReference type="PANTHER" id="PTHR24421">
    <property type="entry name" value="NITRATE/NITRITE SENSOR PROTEIN NARX-RELATED"/>
    <property type="match status" value="1"/>
</dbReference>
<evidence type="ECO:0000259" key="17">
    <source>
        <dbReference type="PROSITE" id="PS50109"/>
    </source>
</evidence>
<keyword evidence="10 18" id="KW-0418">Kinase</keyword>
<keyword evidence="16" id="KW-1133">Transmembrane helix</keyword>
<dbReference type="PROSITE" id="PS50109">
    <property type="entry name" value="HIS_KIN"/>
    <property type="match status" value="1"/>
</dbReference>
<feature type="domain" description="Histidine kinase" evidence="17">
    <location>
        <begin position="306"/>
        <end position="401"/>
    </location>
</feature>
<keyword evidence="11" id="KW-0408">Iron</keyword>
<comment type="function">
    <text evidence="14">Member of the two-component regulatory system NreB/NreC involved in the control of dissimilatory nitrate/nitrite reduction in response to oxygen. NreB functions as a direct oxygen sensor histidine kinase which is autophosphorylated, in the absence of oxygen, probably at the conserved histidine residue, and transfers its phosphate group probably to a conserved aspartate residue of NreC. NreB/NreC activates the expression of the nitrate (narGHJI) and nitrite (nir) reductase operons, as well as the putative nitrate transporter gene narT.</text>
</comment>
<gene>
    <name evidence="18" type="ORF">GCM10010439_33700</name>
</gene>
<dbReference type="InterPro" id="IPR011712">
    <property type="entry name" value="Sig_transdc_His_kin_sub3_dim/P"/>
</dbReference>
<sequence length="402" mass="42024">MFAYLVAVTSENGDAEEDGRVLRLMRTAVHGVFAVLLAVALTRTLLSGYWPPLVPAVLLGAVYGAGAALDHRMTAAGARLWLAGVIGLWAVTLALSVDYSWLAFPIFFLCMHLLPVRAAVALIIGLTAAVIAAVAVHQGGLGTGLVLGPSIGAIVAVLLALVYAGLYREARRRQALIEDLVRTRADLSSSQHRAGVLAERERLAREIHDTVAQGLSSVLLLLRAADAALPGQAERIGRAQVDAARGKLRLAQAAAADSLAEARRFVLDLAPPALQDTPLADALRRVCDGHGALFHLEGEPVELPTGHEVALLRVAQSALANTGAHAGATRVGVTLSYLSGSVVLDVFDDGRGFDPARVRPSGTGYGLRAMRDRVTELGGTLVVESTPGEGTAVAATIPLERA</sequence>
<feature type="transmembrane region" description="Helical" evidence="16">
    <location>
        <begin position="81"/>
        <end position="104"/>
    </location>
</feature>
<dbReference type="EC" id="2.7.13.3" evidence="4"/>
<evidence type="ECO:0000256" key="4">
    <source>
        <dbReference type="ARBA" id="ARBA00012438"/>
    </source>
</evidence>
<feature type="transmembrane region" description="Helical" evidence="16">
    <location>
        <begin position="28"/>
        <end position="46"/>
    </location>
</feature>
<proteinExistence type="predicted"/>
<dbReference type="SUPFAM" id="SSF55874">
    <property type="entry name" value="ATPase domain of HSP90 chaperone/DNA topoisomerase II/histidine kinase"/>
    <property type="match status" value="1"/>
</dbReference>
<comment type="caution">
    <text evidence="18">The sequence shown here is derived from an EMBL/GenBank/DDBJ whole genome shotgun (WGS) entry which is preliminary data.</text>
</comment>
<feature type="transmembrane region" description="Helical" evidence="16">
    <location>
        <begin position="142"/>
        <end position="166"/>
    </location>
</feature>
<dbReference type="PANTHER" id="PTHR24421:SF62">
    <property type="entry name" value="SENSORY TRANSDUCTION HISTIDINE KINASE"/>
    <property type="match status" value="1"/>
</dbReference>
<feature type="transmembrane region" description="Helical" evidence="16">
    <location>
        <begin position="116"/>
        <end position="136"/>
    </location>
</feature>
<evidence type="ECO:0000256" key="15">
    <source>
        <dbReference type="ARBA" id="ARBA00030800"/>
    </source>
</evidence>
<dbReference type="PIRSF" id="PIRSF037434">
    <property type="entry name" value="STHK_ChrS"/>
    <property type="match status" value="1"/>
</dbReference>
<evidence type="ECO:0000256" key="9">
    <source>
        <dbReference type="ARBA" id="ARBA00022723"/>
    </source>
</evidence>
<keyword evidence="8" id="KW-0808">Transferase</keyword>
<dbReference type="Gene3D" id="1.20.5.1930">
    <property type="match status" value="1"/>
</dbReference>
<dbReference type="InterPro" id="IPR050482">
    <property type="entry name" value="Sensor_HK_TwoCompSys"/>
</dbReference>
<keyword evidence="16" id="KW-0472">Membrane</keyword>
<reference evidence="19" key="1">
    <citation type="journal article" date="2019" name="Int. J. Syst. Evol. Microbiol.">
        <title>The Global Catalogue of Microorganisms (GCM) 10K type strain sequencing project: providing services to taxonomists for standard genome sequencing and annotation.</title>
        <authorList>
            <consortium name="The Broad Institute Genomics Platform"/>
            <consortium name="The Broad Institute Genome Sequencing Center for Infectious Disease"/>
            <person name="Wu L."/>
            <person name="Ma J."/>
        </authorList>
    </citation>
    <scope>NUCLEOTIDE SEQUENCE [LARGE SCALE GENOMIC DNA]</scope>
    <source>
        <strain evidence="19">JCM 8201</strain>
    </source>
</reference>
<comment type="subcellular location">
    <subcellularLocation>
        <location evidence="3">Cytoplasm</location>
    </subcellularLocation>
</comment>
<evidence type="ECO:0000256" key="11">
    <source>
        <dbReference type="ARBA" id="ARBA00023004"/>
    </source>
</evidence>
<evidence type="ECO:0000256" key="5">
    <source>
        <dbReference type="ARBA" id="ARBA00017322"/>
    </source>
</evidence>
<keyword evidence="12" id="KW-0902">Two-component regulatory system</keyword>
<dbReference type="InterPro" id="IPR036890">
    <property type="entry name" value="HATPase_C_sf"/>
</dbReference>
<evidence type="ECO:0000256" key="13">
    <source>
        <dbReference type="ARBA" id="ARBA00023014"/>
    </source>
</evidence>
<keyword evidence="13" id="KW-0411">Iron-sulfur</keyword>
<evidence type="ECO:0000256" key="3">
    <source>
        <dbReference type="ARBA" id="ARBA00004496"/>
    </source>
</evidence>
<evidence type="ECO:0000256" key="10">
    <source>
        <dbReference type="ARBA" id="ARBA00022777"/>
    </source>
</evidence>
<evidence type="ECO:0000256" key="12">
    <source>
        <dbReference type="ARBA" id="ARBA00023012"/>
    </source>
</evidence>
<dbReference type="GO" id="GO:0016301">
    <property type="term" value="F:kinase activity"/>
    <property type="evidence" value="ECO:0007669"/>
    <property type="project" value="UniProtKB-KW"/>
</dbReference>
<evidence type="ECO:0000256" key="2">
    <source>
        <dbReference type="ARBA" id="ARBA00001966"/>
    </source>
</evidence>
<dbReference type="PRINTS" id="PR00344">
    <property type="entry name" value="BCTRLSENSOR"/>
</dbReference>
<organism evidence="18 19">
    <name type="scientific">Actinocorallia aurantiaca</name>
    <dbReference type="NCBI Taxonomy" id="46204"/>
    <lineage>
        <taxon>Bacteria</taxon>
        <taxon>Bacillati</taxon>
        <taxon>Actinomycetota</taxon>
        <taxon>Actinomycetes</taxon>
        <taxon>Streptosporangiales</taxon>
        <taxon>Thermomonosporaceae</taxon>
        <taxon>Actinocorallia</taxon>
    </lineage>
</organism>
<evidence type="ECO:0000313" key="19">
    <source>
        <dbReference type="Proteomes" id="UP001501842"/>
    </source>
</evidence>